<feature type="region of interest" description="Disordered" evidence="3">
    <location>
        <begin position="1"/>
        <end position="22"/>
    </location>
</feature>
<dbReference type="InterPro" id="IPR035979">
    <property type="entry name" value="RBD_domain_sf"/>
</dbReference>
<keyword evidence="6" id="KW-1185">Reference proteome</keyword>
<feature type="compositionally biased region" description="Basic residues" evidence="3">
    <location>
        <begin position="104"/>
        <end position="115"/>
    </location>
</feature>
<dbReference type="Proteomes" id="UP001485043">
    <property type="component" value="Unassembled WGS sequence"/>
</dbReference>
<dbReference type="InterPro" id="IPR000504">
    <property type="entry name" value="RRM_dom"/>
</dbReference>
<proteinExistence type="predicted"/>
<dbReference type="PANTHER" id="PTHR23236">
    <property type="entry name" value="EUKARYOTIC TRANSLATION INITIATION FACTOR 4B/4H"/>
    <property type="match status" value="1"/>
</dbReference>
<evidence type="ECO:0000256" key="1">
    <source>
        <dbReference type="ARBA" id="ARBA00022884"/>
    </source>
</evidence>
<evidence type="ECO:0000259" key="4">
    <source>
        <dbReference type="PROSITE" id="PS50102"/>
    </source>
</evidence>
<dbReference type="AlphaFoldDB" id="A0AAW1TDN6"/>
<sequence length="443" mass="47524">MQPSRGVKKSPFVGRSEPLGNNNILLYPRYQAVSDLLVAPKGQEGSSSKGKPVEGTAANGKHKLPETAPPETTLLNINGTANGKGGLEIIDGLSPVEEEDRPAKRPKREKKKKEKKVKERVLISGSGNQEEAQHIRGVFGFTPTLEAPDKVPDKVPGPQTFSFSFGLPAGSADGAQEAAPTAMASAPAPSPLASTTAMSPTEPSNDRHANGGSANSGASAGDSLVPRRVFVGGMPFSLEEDDIREYWTYCGEIEEMDLMRFPDTGRFKGIAFITFKTEEACQAALDCNDTEVDGQHIRVERCKSAGYKAKGGDAPSTGPSKPPPPKKPAEKTAGYHVAYVGNIAFAVGAPELHELFKECNVKKVRLHTDRHTGQSKGFAHVHFKDEAALDQAMALDGSELSGRHIKMASRLLLEGVCRLVVLGMYTVVKHFRFWHTKPSSSGV</sequence>
<dbReference type="PANTHER" id="PTHR23236:SF11">
    <property type="entry name" value="EUKARYOTIC TRANSLATION INITIATION FACTOR 4H"/>
    <property type="match status" value="1"/>
</dbReference>
<dbReference type="SMART" id="SM00360">
    <property type="entry name" value="RRM"/>
    <property type="match status" value="2"/>
</dbReference>
<feature type="compositionally biased region" description="Low complexity" evidence="3">
    <location>
        <begin position="178"/>
        <end position="201"/>
    </location>
</feature>
<comment type="caution">
    <text evidence="5">The sequence shown here is derived from an EMBL/GenBank/DDBJ whole genome shotgun (WGS) entry which is preliminary data.</text>
</comment>
<evidence type="ECO:0000256" key="3">
    <source>
        <dbReference type="SAM" id="MobiDB-lite"/>
    </source>
</evidence>
<reference evidence="5 6" key="1">
    <citation type="journal article" date="2024" name="Nat. Commun.">
        <title>Phylogenomics reveals the evolutionary origins of lichenization in chlorophyte algae.</title>
        <authorList>
            <person name="Puginier C."/>
            <person name="Libourel C."/>
            <person name="Otte J."/>
            <person name="Skaloud P."/>
            <person name="Haon M."/>
            <person name="Grisel S."/>
            <person name="Petersen M."/>
            <person name="Berrin J.G."/>
            <person name="Delaux P.M."/>
            <person name="Dal Grande F."/>
            <person name="Keller J."/>
        </authorList>
    </citation>
    <scope>NUCLEOTIDE SEQUENCE [LARGE SCALE GENOMIC DNA]</scope>
    <source>
        <strain evidence="5 6">SAG 2523</strain>
    </source>
</reference>
<dbReference type="CDD" id="cd12271">
    <property type="entry name" value="RRM1_PHIP1"/>
    <property type="match status" value="1"/>
</dbReference>
<feature type="domain" description="RRM" evidence="4">
    <location>
        <begin position="336"/>
        <end position="407"/>
    </location>
</feature>
<feature type="compositionally biased region" description="Low complexity" evidence="3">
    <location>
        <begin position="210"/>
        <end position="222"/>
    </location>
</feature>
<dbReference type="Pfam" id="PF00076">
    <property type="entry name" value="RRM_1"/>
    <property type="match status" value="2"/>
</dbReference>
<name>A0AAW1TDN6_9CHLO</name>
<feature type="region of interest" description="Disordered" evidence="3">
    <location>
        <begin position="307"/>
        <end position="331"/>
    </location>
</feature>
<feature type="region of interest" description="Disordered" evidence="3">
    <location>
        <begin position="41"/>
        <end position="118"/>
    </location>
</feature>
<organism evidence="5 6">
    <name type="scientific">Apatococcus fuscideae</name>
    <dbReference type="NCBI Taxonomy" id="2026836"/>
    <lineage>
        <taxon>Eukaryota</taxon>
        <taxon>Viridiplantae</taxon>
        <taxon>Chlorophyta</taxon>
        <taxon>core chlorophytes</taxon>
        <taxon>Trebouxiophyceae</taxon>
        <taxon>Chlorellales</taxon>
        <taxon>Chlorellaceae</taxon>
        <taxon>Apatococcus</taxon>
    </lineage>
</organism>
<dbReference type="Gene3D" id="3.30.70.330">
    <property type="match status" value="2"/>
</dbReference>
<feature type="domain" description="RRM" evidence="4">
    <location>
        <begin position="227"/>
        <end position="304"/>
    </location>
</feature>
<dbReference type="InterPro" id="IPR034361">
    <property type="entry name" value="PHIP1_RRM1"/>
</dbReference>
<dbReference type="SUPFAM" id="SSF54928">
    <property type="entry name" value="RNA-binding domain, RBD"/>
    <property type="match status" value="2"/>
</dbReference>
<dbReference type="PROSITE" id="PS50102">
    <property type="entry name" value="RRM"/>
    <property type="match status" value="2"/>
</dbReference>
<dbReference type="GO" id="GO:0003723">
    <property type="term" value="F:RNA binding"/>
    <property type="evidence" value="ECO:0007669"/>
    <property type="project" value="UniProtKB-UniRule"/>
</dbReference>
<feature type="region of interest" description="Disordered" evidence="3">
    <location>
        <begin position="167"/>
        <end position="222"/>
    </location>
</feature>
<keyword evidence="1 2" id="KW-0694">RNA-binding</keyword>
<protein>
    <recommendedName>
        <fullName evidence="4">RRM domain-containing protein</fullName>
    </recommendedName>
</protein>
<evidence type="ECO:0000313" key="5">
    <source>
        <dbReference type="EMBL" id="KAK9866702.1"/>
    </source>
</evidence>
<dbReference type="InterPro" id="IPR012677">
    <property type="entry name" value="Nucleotide-bd_a/b_plait_sf"/>
</dbReference>
<evidence type="ECO:0000313" key="6">
    <source>
        <dbReference type="Proteomes" id="UP001485043"/>
    </source>
</evidence>
<dbReference type="EMBL" id="JALJOV010000139">
    <property type="protein sequence ID" value="KAK9866702.1"/>
    <property type="molecule type" value="Genomic_DNA"/>
</dbReference>
<evidence type="ECO:0000256" key="2">
    <source>
        <dbReference type="PROSITE-ProRule" id="PRU00176"/>
    </source>
</evidence>
<gene>
    <name evidence="5" type="ORF">WJX84_003840</name>
</gene>
<accession>A0AAW1TDN6</accession>